<dbReference type="Gene3D" id="1.10.8.10">
    <property type="entry name" value="DNA helicase RuvA subunit, C-terminal domain"/>
    <property type="match status" value="1"/>
</dbReference>
<accession>A0A8T2RAC2</accession>
<comment type="caution">
    <text evidence="9">The sequence shown here is derived from an EMBL/GenBank/DDBJ whole genome shotgun (WGS) entry which is preliminary data.</text>
</comment>
<evidence type="ECO:0000313" key="10">
    <source>
        <dbReference type="Proteomes" id="UP000825935"/>
    </source>
</evidence>
<keyword evidence="10" id="KW-1185">Reference proteome</keyword>
<dbReference type="CDD" id="cd14287">
    <property type="entry name" value="UBA_At3g58460_like"/>
    <property type="match status" value="1"/>
</dbReference>
<dbReference type="InterPro" id="IPR009060">
    <property type="entry name" value="UBA-like_sf"/>
</dbReference>
<feature type="compositionally biased region" description="Polar residues" evidence="6">
    <location>
        <begin position="301"/>
        <end position="316"/>
    </location>
</feature>
<keyword evidence="3 7" id="KW-0812">Transmembrane</keyword>
<dbReference type="EMBL" id="CM035434">
    <property type="protein sequence ID" value="KAH7292485.1"/>
    <property type="molecule type" value="Genomic_DNA"/>
</dbReference>
<evidence type="ECO:0000259" key="8">
    <source>
        <dbReference type="PROSITE" id="PS50030"/>
    </source>
</evidence>
<feature type="transmembrane region" description="Helical" evidence="7">
    <location>
        <begin position="166"/>
        <end position="188"/>
    </location>
</feature>
<dbReference type="InterPro" id="IPR035952">
    <property type="entry name" value="Rhomboid-like_sf"/>
</dbReference>
<feature type="transmembrane region" description="Helical" evidence="7">
    <location>
        <begin position="194"/>
        <end position="212"/>
    </location>
</feature>
<dbReference type="PANTHER" id="PTHR11009">
    <property type="entry name" value="DER1-LIKE PROTEIN, DERLIN"/>
    <property type="match status" value="1"/>
</dbReference>
<proteinExistence type="inferred from homology"/>
<name>A0A8T2RAC2_CERRI</name>
<dbReference type="AlphaFoldDB" id="A0A8T2RAC2"/>
<keyword evidence="4 7" id="KW-1133">Transmembrane helix</keyword>
<feature type="transmembrane region" description="Helical" evidence="7">
    <location>
        <begin position="21"/>
        <end position="45"/>
    </location>
</feature>
<keyword evidence="5 7" id="KW-0472">Membrane</keyword>
<dbReference type="SUPFAM" id="SSF144091">
    <property type="entry name" value="Rhomboid-like"/>
    <property type="match status" value="1"/>
</dbReference>
<dbReference type="Pfam" id="PF00627">
    <property type="entry name" value="UBA"/>
    <property type="match status" value="1"/>
</dbReference>
<protein>
    <recommendedName>
        <fullName evidence="8">UBA domain-containing protein</fullName>
    </recommendedName>
</protein>
<dbReference type="GO" id="GO:0004252">
    <property type="term" value="F:serine-type endopeptidase activity"/>
    <property type="evidence" value="ECO:0007669"/>
    <property type="project" value="InterPro"/>
</dbReference>
<dbReference type="Gene3D" id="1.20.1540.10">
    <property type="entry name" value="Rhomboid-like"/>
    <property type="match status" value="1"/>
</dbReference>
<dbReference type="GO" id="GO:0016020">
    <property type="term" value="C:membrane"/>
    <property type="evidence" value="ECO:0007669"/>
    <property type="project" value="UniProtKB-SubCell"/>
</dbReference>
<evidence type="ECO:0000256" key="6">
    <source>
        <dbReference type="SAM" id="MobiDB-lite"/>
    </source>
</evidence>
<evidence type="ECO:0000256" key="2">
    <source>
        <dbReference type="ARBA" id="ARBA00009045"/>
    </source>
</evidence>
<dbReference type="PROSITE" id="PS50030">
    <property type="entry name" value="UBA"/>
    <property type="match status" value="1"/>
</dbReference>
<dbReference type="Proteomes" id="UP000825935">
    <property type="component" value="Chromosome 29"/>
</dbReference>
<dbReference type="SUPFAM" id="SSF46934">
    <property type="entry name" value="UBA-like"/>
    <property type="match status" value="1"/>
</dbReference>
<feature type="transmembrane region" description="Helical" evidence="7">
    <location>
        <begin position="65"/>
        <end position="91"/>
    </location>
</feature>
<evidence type="ECO:0000256" key="1">
    <source>
        <dbReference type="ARBA" id="ARBA00004141"/>
    </source>
</evidence>
<evidence type="ECO:0000313" key="9">
    <source>
        <dbReference type="EMBL" id="KAH7292485.1"/>
    </source>
</evidence>
<dbReference type="InterPro" id="IPR022764">
    <property type="entry name" value="Peptidase_S54_rhomboid_dom"/>
</dbReference>
<evidence type="ECO:0000256" key="4">
    <source>
        <dbReference type="ARBA" id="ARBA00022989"/>
    </source>
</evidence>
<feature type="region of interest" description="Disordered" evidence="6">
    <location>
        <begin position="281"/>
        <end position="317"/>
    </location>
</feature>
<comment type="subcellular location">
    <subcellularLocation>
        <location evidence="1">Membrane</location>
        <topology evidence="1">Multi-pass membrane protein</topology>
    </subcellularLocation>
</comment>
<feature type="transmembrane region" description="Helical" evidence="7">
    <location>
        <begin position="136"/>
        <end position="154"/>
    </location>
</feature>
<feature type="transmembrane region" description="Helical" evidence="7">
    <location>
        <begin position="103"/>
        <end position="124"/>
    </location>
</feature>
<reference evidence="9" key="1">
    <citation type="submission" date="2021-08" db="EMBL/GenBank/DDBJ databases">
        <title>WGS assembly of Ceratopteris richardii.</title>
        <authorList>
            <person name="Marchant D.B."/>
            <person name="Chen G."/>
            <person name="Jenkins J."/>
            <person name="Shu S."/>
            <person name="Leebens-Mack J."/>
            <person name="Grimwood J."/>
            <person name="Schmutz J."/>
            <person name="Soltis P."/>
            <person name="Soltis D."/>
            <person name="Chen Z.-H."/>
        </authorList>
    </citation>
    <scope>NUCLEOTIDE SEQUENCE</scope>
    <source>
        <strain evidence="9">Whitten #5841</strain>
        <tissue evidence="9">Leaf</tissue>
    </source>
</reference>
<dbReference type="FunFam" id="1.20.1540.10:FF:000008">
    <property type="entry name" value="RHOMBOID-like protein 13"/>
    <property type="match status" value="1"/>
</dbReference>
<feature type="region of interest" description="Disordered" evidence="6">
    <location>
        <begin position="335"/>
        <end position="367"/>
    </location>
</feature>
<dbReference type="OrthoDB" id="10257275at2759"/>
<dbReference type="SMART" id="SM00165">
    <property type="entry name" value="UBA"/>
    <property type="match status" value="1"/>
</dbReference>
<comment type="similarity">
    <text evidence="2">Belongs to the peptidase S54 family.</text>
</comment>
<evidence type="ECO:0000256" key="5">
    <source>
        <dbReference type="ARBA" id="ARBA00023136"/>
    </source>
</evidence>
<gene>
    <name evidence="9" type="ORF">KP509_29G070900</name>
</gene>
<organism evidence="9 10">
    <name type="scientific">Ceratopteris richardii</name>
    <name type="common">Triangle waterfern</name>
    <dbReference type="NCBI Taxonomy" id="49495"/>
    <lineage>
        <taxon>Eukaryota</taxon>
        <taxon>Viridiplantae</taxon>
        <taxon>Streptophyta</taxon>
        <taxon>Embryophyta</taxon>
        <taxon>Tracheophyta</taxon>
        <taxon>Polypodiopsida</taxon>
        <taxon>Polypodiidae</taxon>
        <taxon>Polypodiales</taxon>
        <taxon>Pteridineae</taxon>
        <taxon>Pteridaceae</taxon>
        <taxon>Parkerioideae</taxon>
        <taxon>Ceratopteris</taxon>
    </lineage>
</organism>
<dbReference type="OMA" id="TRVNQWW"/>
<dbReference type="Pfam" id="PF01694">
    <property type="entry name" value="Rhomboid"/>
    <property type="match status" value="1"/>
</dbReference>
<evidence type="ECO:0000256" key="3">
    <source>
        <dbReference type="ARBA" id="ARBA00022692"/>
    </source>
</evidence>
<evidence type="ECO:0000256" key="7">
    <source>
        <dbReference type="SAM" id="Phobius"/>
    </source>
</evidence>
<sequence length="403" mass="43846">MRSNVVSEASLSTRVSQWWSAVPFLTSGIVFICGVIYAVCLLFGYDSFYEVCLLPSAIAAKYEVYRIYTSTLFHVSILHLVFNMLALVPIGSGLERILGSVRYFHVLFLIATCNGILHLLFALLAAHNPVHPYSHFMNECSIGFSGMIFAMIVMETSLSGVQHRSIFGFFNVPAKWYAWILLILFQLLMPNVSLLGHLCGILSGFAYTYGVFNPLLFGSSTYSALESSWLLASCVRRPGFIVGAGVPVAPLPTVSSASGNGNIENIWRGLRAWTPSRSWMSSRETPIDEQRFPGRGRTLGSGASSINRASSGNDSDLQARLLDGTSAVVHVTEASTTPNFRPLQGNSPSAVHSISQSQDSRNRPDSISSLVSMGFEQKKAEVALDAANGDLAMAVEILSSQEH</sequence>
<feature type="domain" description="UBA" evidence="8">
    <location>
        <begin position="357"/>
        <end position="401"/>
    </location>
</feature>
<dbReference type="InterPro" id="IPR015940">
    <property type="entry name" value="UBA"/>
</dbReference>